<evidence type="ECO:0008006" key="4">
    <source>
        <dbReference type="Google" id="ProtNLM"/>
    </source>
</evidence>
<evidence type="ECO:0000313" key="2">
    <source>
        <dbReference type="EMBL" id="TRB03485.1"/>
    </source>
</evidence>
<protein>
    <recommendedName>
        <fullName evidence="4">Lipoprotein</fullName>
    </recommendedName>
</protein>
<name>A0A546XRV6_AGRTU</name>
<sequence>MRLYFAVLFVPFFVTSCGTITLPAAVKMDAGEVLIGTTTASPNGGLFEVSSPDNATTCSGTYNPYDTAPILEAPFKCSDGRFGNVVVSRSANGMEGTGLVNLSDGSSGRVAFGSSASRVLSEPSVASLAAPSYGQNPTFGSSAVSAPRTYSGNCPTPDSIAADGKRCGARSAASRPGGYSGYRVTSSRSYRGSTYVRGHYRSGHYVRGHYRRR</sequence>
<evidence type="ECO:0000313" key="3">
    <source>
        <dbReference type="Proteomes" id="UP000317023"/>
    </source>
</evidence>
<dbReference type="AlphaFoldDB" id="A0A546XRV6"/>
<feature type="chain" id="PRO_5021882362" description="Lipoprotein" evidence="1">
    <location>
        <begin position="17"/>
        <end position="213"/>
    </location>
</feature>
<reference evidence="2 3" key="1">
    <citation type="journal article" date="2019" name="Appl. Microbiol. Biotechnol.">
        <title>Differential efficiency of wild type rhizogenic strains for rol gene transformation of plants.</title>
        <authorList>
            <person name="Desmet S."/>
            <person name="De Keyser E."/>
            <person name="Van Vaerenbergh J."/>
            <person name="Baeyen S."/>
            <person name="Van Huylenbroeck J."/>
            <person name="Geelen D."/>
            <person name="Dhooghe E."/>
        </authorList>
    </citation>
    <scope>NUCLEOTIDE SEQUENCE [LARGE SCALE GENOMIC DNA]</scope>
    <source>
        <strain evidence="2 3">MAFF210266</strain>
    </source>
</reference>
<organism evidence="2 3">
    <name type="scientific">Agrobacterium tumefaciens</name>
    <dbReference type="NCBI Taxonomy" id="358"/>
    <lineage>
        <taxon>Bacteria</taxon>
        <taxon>Pseudomonadati</taxon>
        <taxon>Pseudomonadota</taxon>
        <taxon>Alphaproteobacteria</taxon>
        <taxon>Hyphomicrobiales</taxon>
        <taxon>Rhizobiaceae</taxon>
        <taxon>Rhizobium/Agrobacterium group</taxon>
        <taxon>Agrobacterium</taxon>
        <taxon>Agrobacterium tumefaciens complex</taxon>
    </lineage>
</organism>
<proteinExistence type="predicted"/>
<gene>
    <name evidence="2" type="ORF">EXN61_21725</name>
</gene>
<accession>A0A546XRV6</accession>
<feature type="signal peptide" evidence="1">
    <location>
        <begin position="1"/>
        <end position="16"/>
    </location>
</feature>
<evidence type="ECO:0000256" key="1">
    <source>
        <dbReference type="SAM" id="SignalP"/>
    </source>
</evidence>
<dbReference type="Proteomes" id="UP000317023">
    <property type="component" value="Unassembled WGS sequence"/>
</dbReference>
<dbReference type="PROSITE" id="PS51257">
    <property type="entry name" value="PROKAR_LIPOPROTEIN"/>
    <property type="match status" value="1"/>
</dbReference>
<comment type="caution">
    <text evidence="2">The sequence shown here is derived from an EMBL/GenBank/DDBJ whole genome shotgun (WGS) entry which is preliminary data.</text>
</comment>
<keyword evidence="1" id="KW-0732">Signal</keyword>
<dbReference type="EMBL" id="SGOE01000008">
    <property type="protein sequence ID" value="TRB03485.1"/>
    <property type="molecule type" value="Genomic_DNA"/>
</dbReference>